<keyword evidence="5" id="KW-0677">Repeat</keyword>
<keyword evidence="8 10" id="KW-0472">Membrane</keyword>
<reference evidence="12" key="2">
    <citation type="submission" date="2014-07" db="EMBL/GenBank/DDBJ databases">
        <authorList>
            <person name="Hull J."/>
        </authorList>
    </citation>
    <scope>NUCLEOTIDE SEQUENCE</scope>
</reference>
<dbReference type="PANTHER" id="PTHR45788:SF4">
    <property type="entry name" value="TRICARBOXYLATE TRANSPORT PROTEIN, MITOCHONDRIAL"/>
    <property type="match status" value="1"/>
</dbReference>
<feature type="repeat" description="Solcar" evidence="10">
    <location>
        <begin position="132"/>
        <end position="221"/>
    </location>
</feature>
<evidence type="ECO:0000256" key="4">
    <source>
        <dbReference type="ARBA" id="ARBA00022692"/>
    </source>
</evidence>
<evidence type="ECO:0000256" key="6">
    <source>
        <dbReference type="ARBA" id="ARBA00022989"/>
    </source>
</evidence>
<evidence type="ECO:0000256" key="8">
    <source>
        <dbReference type="ARBA" id="ARBA00023136"/>
    </source>
</evidence>
<dbReference type="GO" id="GO:0006843">
    <property type="term" value="P:mitochondrial citrate transmembrane transport"/>
    <property type="evidence" value="ECO:0007669"/>
    <property type="project" value="TreeGrafter"/>
</dbReference>
<sequence>MEKNSLHLKKWKNPFLRPWMQEIGAASSDHKQSHVVLKALITGGVTGAIELVFAYPLEYLKTQLQFEENSTLKMKTHKTLKGAAKHTMKKYGIRGFYRGITVMLLGNVPKAGARFATFETVRQYLGDAEGRMTAGAKLLGGLSAGVVESIVAVAPMETIKVKVIHDLNREKPRFQGSLDSLITILREEGFKGTYQGLLPTILKQSTNQGSRFLLMESFKDHYQKGDASVIVPVHLTMLAGIFTSFFTAYLNSPIDVVKTRMQGLERKRYKNSWDCLRQVFRDEGLRAFYKGSLTRGLRLCVDTLVSFTFFDHVMAYLSKMIP</sequence>
<protein>
    <recommendedName>
        <fullName evidence="9">Citrate transport protein</fullName>
    </recommendedName>
</protein>
<dbReference type="EMBL" id="GBHO01039090">
    <property type="protein sequence ID" value="JAG04514.1"/>
    <property type="molecule type" value="Transcribed_RNA"/>
</dbReference>
<evidence type="ECO:0000256" key="10">
    <source>
        <dbReference type="PROSITE-ProRule" id="PRU00282"/>
    </source>
</evidence>
<dbReference type="InterPro" id="IPR049563">
    <property type="entry name" value="TXTP-like"/>
</dbReference>
<evidence type="ECO:0000256" key="3">
    <source>
        <dbReference type="ARBA" id="ARBA00022448"/>
    </source>
</evidence>
<dbReference type="InterPro" id="IPR023395">
    <property type="entry name" value="MCP_dom_sf"/>
</dbReference>
<dbReference type="PROSITE" id="PS50920">
    <property type="entry name" value="SOLCAR"/>
    <property type="match status" value="3"/>
</dbReference>
<evidence type="ECO:0000256" key="11">
    <source>
        <dbReference type="RuleBase" id="RU000488"/>
    </source>
</evidence>
<dbReference type="Gene3D" id="1.50.40.10">
    <property type="entry name" value="Mitochondrial carrier domain"/>
    <property type="match status" value="1"/>
</dbReference>
<comment type="subcellular location">
    <subcellularLocation>
        <location evidence="1">Mitochondrion membrane</location>
        <topology evidence="1">Multi-pass membrane protein</topology>
    </subcellularLocation>
</comment>
<keyword evidence="6" id="KW-1133">Transmembrane helix</keyword>
<keyword evidence="7" id="KW-0496">Mitochondrion</keyword>
<reference evidence="12" key="1">
    <citation type="journal article" date="2014" name="PLoS ONE">
        <title>Transcriptome-Based Identification of ABC Transporters in the Western Tarnished Plant Bug Lygus hesperus.</title>
        <authorList>
            <person name="Hull J.J."/>
            <person name="Chaney K."/>
            <person name="Geib S.M."/>
            <person name="Fabrick J.A."/>
            <person name="Brent C.S."/>
            <person name="Walsh D."/>
            <person name="Lavine L.C."/>
        </authorList>
    </citation>
    <scope>NUCLEOTIDE SEQUENCE</scope>
</reference>
<dbReference type="PRINTS" id="PR00926">
    <property type="entry name" value="MITOCARRIER"/>
</dbReference>
<evidence type="ECO:0000256" key="2">
    <source>
        <dbReference type="ARBA" id="ARBA00006375"/>
    </source>
</evidence>
<proteinExistence type="inferred from homology"/>
<accession>A0A0A9W9N4</accession>
<comment type="similarity">
    <text evidence="2 11">Belongs to the mitochondrial carrier (TC 2.A.29) family.</text>
</comment>
<keyword evidence="3 11" id="KW-0813">Transport</keyword>
<feature type="repeat" description="Solcar" evidence="10">
    <location>
        <begin position="34"/>
        <end position="124"/>
    </location>
</feature>
<dbReference type="InterPro" id="IPR002067">
    <property type="entry name" value="MCP"/>
</dbReference>
<name>A0A0A9W9N4_LYGHE</name>
<dbReference type="Pfam" id="PF00153">
    <property type="entry name" value="Mito_carr"/>
    <property type="match status" value="3"/>
</dbReference>
<dbReference type="FunFam" id="1.50.40.10:FF:000007">
    <property type="entry name" value="Mitochondrial tricarboxylate transport protein-like"/>
    <property type="match status" value="1"/>
</dbReference>
<dbReference type="AlphaFoldDB" id="A0A0A9W9N4"/>
<evidence type="ECO:0000313" key="12">
    <source>
        <dbReference type="EMBL" id="JAG04514.1"/>
    </source>
</evidence>
<dbReference type="SUPFAM" id="SSF103506">
    <property type="entry name" value="Mitochondrial carrier"/>
    <property type="match status" value="1"/>
</dbReference>
<gene>
    <name evidence="12" type="primary">SLC25A1_3</name>
    <name evidence="12" type="ORF">CM83_99344</name>
</gene>
<feature type="repeat" description="Solcar" evidence="10">
    <location>
        <begin position="231"/>
        <end position="316"/>
    </location>
</feature>
<evidence type="ECO:0000256" key="7">
    <source>
        <dbReference type="ARBA" id="ARBA00023128"/>
    </source>
</evidence>
<feature type="non-terminal residue" evidence="12">
    <location>
        <position position="322"/>
    </location>
</feature>
<dbReference type="PANTHER" id="PTHR45788">
    <property type="entry name" value="SUCCINATE/FUMARATE MITOCHONDRIAL TRANSPORTER-RELATED"/>
    <property type="match status" value="1"/>
</dbReference>
<dbReference type="InterPro" id="IPR018108">
    <property type="entry name" value="MCP_transmembrane"/>
</dbReference>
<dbReference type="GO" id="GO:0031966">
    <property type="term" value="C:mitochondrial membrane"/>
    <property type="evidence" value="ECO:0007669"/>
    <property type="project" value="UniProtKB-SubCell"/>
</dbReference>
<dbReference type="GO" id="GO:0071913">
    <property type="term" value="F:citrate secondary active transmembrane transporter activity"/>
    <property type="evidence" value="ECO:0007669"/>
    <property type="project" value="TreeGrafter"/>
</dbReference>
<organism evidence="12">
    <name type="scientific">Lygus hesperus</name>
    <name type="common">Western plant bug</name>
    <dbReference type="NCBI Taxonomy" id="30085"/>
    <lineage>
        <taxon>Eukaryota</taxon>
        <taxon>Metazoa</taxon>
        <taxon>Ecdysozoa</taxon>
        <taxon>Arthropoda</taxon>
        <taxon>Hexapoda</taxon>
        <taxon>Insecta</taxon>
        <taxon>Pterygota</taxon>
        <taxon>Neoptera</taxon>
        <taxon>Paraneoptera</taxon>
        <taxon>Hemiptera</taxon>
        <taxon>Heteroptera</taxon>
        <taxon>Panheteroptera</taxon>
        <taxon>Cimicomorpha</taxon>
        <taxon>Miridae</taxon>
        <taxon>Mirini</taxon>
        <taxon>Lygus</taxon>
    </lineage>
</organism>
<keyword evidence="4 10" id="KW-0812">Transmembrane</keyword>
<evidence type="ECO:0000256" key="1">
    <source>
        <dbReference type="ARBA" id="ARBA00004225"/>
    </source>
</evidence>
<evidence type="ECO:0000256" key="5">
    <source>
        <dbReference type="ARBA" id="ARBA00022737"/>
    </source>
</evidence>
<evidence type="ECO:0000256" key="9">
    <source>
        <dbReference type="ARBA" id="ARBA00042640"/>
    </source>
</evidence>